<feature type="non-terminal residue" evidence="2">
    <location>
        <position position="1"/>
    </location>
</feature>
<dbReference type="InterPro" id="IPR008979">
    <property type="entry name" value="Galactose-bd-like_sf"/>
</dbReference>
<feature type="non-terminal residue" evidence="2">
    <location>
        <position position="170"/>
    </location>
</feature>
<comment type="caution">
    <text evidence="2">The sequence shown here is derived from an EMBL/GenBank/DDBJ whole genome shotgun (WGS) entry which is preliminary data.</text>
</comment>
<gene>
    <name evidence="2" type="ORF">SPARVUS_LOCUS9641350</name>
</gene>
<dbReference type="Gene3D" id="2.60.120.260">
    <property type="entry name" value="Galactose-binding domain-like"/>
    <property type="match status" value="1"/>
</dbReference>
<evidence type="ECO:0000259" key="1">
    <source>
        <dbReference type="PROSITE" id="PS50022"/>
    </source>
</evidence>
<keyword evidence="3" id="KW-1185">Reference proteome</keyword>
<dbReference type="EMBL" id="CATNWA010015352">
    <property type="protein sequence ID" value="CAI9582299.1"/>
    <property type="molecule type" value="Genomic_DNA"/>
</dbReference>
<accession>A0ABN9EBN4</accession>
<dbReference type="Proteomes" id="UP001162483">
    <property type="component" value="Unassembled WGS sequence"/>
</dbReference>
<protein>
    <recommendedName>
        <fullName evidence="1">F5/8 type C domain-containing protein</fullName>
    </recommendedName>
</protein>
<dbReference type="PROSITE" id="PS50022">
    <property type="entry name" value="FA58C_3"/>
    <property type="match status" value="1"/>
</dbReference>
<name>A0ABN9EBN4_9NEOB</name>
<sequence>CHVCQCLPNLTVQCSQFCQFINVGCPEGQFLVESSGDTCCHCTGTAPNKTEGSRMLPTGLPVTIPIPGLTTYPLPTAGDECYKPLRISLLPPHSFTASSELADHPAYTAQLNRVSPVAERHGWSPQSNDYSDHPPKAPYLQIDLQELKNLTGIAVQGGGSSDIYVSSFSV</sequence>
<evidence type="ECO:0000313" key="2">
    <source>
        <dbReference type="EMBL" id="CAI9582299.1"/>
    </source>
</evidence>
<dbReference type="SUPFAM" id="SSF49785">
    <property type="entry name" value="Galactose-binding domain-like"/>
    <property type="match status" value="1"/>
</dbReference>
<feature type="domain" description="F5/8 type C" evidence="1">
    <location>
        <begin position="81"/>
        <end position="170"/>
    </location>
</feature>
<evidence type="ECO:0000313" key="3">
    <source>
        <dbReference type="Proteomes" id="UP001162483"/>
    </source>
</evidence>
<dbReference type="Pfam" id="PF00754">
    <property type="entry name" value="F5_F8_type_C"/>
    <property type="match status" value="1"/>
</dbReference>
<dbReference type="PROSITE" id="PS01285">
    <property type="entry name" value="FA58C_1"/>
    <property type="match status" value="1"/>
</dbReference>
<organism evidence="2 3">
    <name type="scientific">Staurois parvus</name>
    <dbReference type="NCBI Taxonomy" id="386267"/>
    <lineage>
        <taxon>Eukaryota</taxon>
        <taxon>Metazoa</taxon>
        <taxon>Chordata</taxon>
        <taxon>Craniata</taxon>
        <taxon>Vertebrata</taxon>
        <taxon>Euteleostomi</taxon>
        <taxon>Amphibia</taxon>
        <taxon>Batrachia</taxon>
        <taxon>Anura</taxon>
        <taxon>Neobatrachia</taxon>
        <taxon>Ranoidea</taxon>
        <taxon>Ranidae</taxon>
        <taxon>Staurois</taxon>
    </lineage>
</organism>
<dbReference type="InterPro" id="IPR000421">
    <property type="entry name" value="FA58C"/>
</dbReference>
<reference evidence="2" key="1">
    <citation type="submission" date="2023-05" db="EMBL/GenBank/DDBJ databases">
        <authorList>
            <person name="Stuckert A."/>
        </authorList>
    </citation>
    <scope>NUCLEOTIDE SEQUENCE</scope>
</reference>
<proteinExistence type="predicted"/>